<comment type="caution">
    <text evidence="1">The sequence shown here is derived from an EMBL/GenBank/DDBJ whole genome shotgun (WGS) entry which is preliminary data.</text>
</comment>
<reference evidence="1 2" key="1">
    <citation type="submission" date="2019-04" db="EMBL/GenBank/DDBJ databases">
        <title>Lacinutrix sp. nov., isolated from marine water.</title>
        <authorList>
            <person name="Kim W."/>
        </authorList>
    </citation>
    <scope>NUCLEOTIDE SEQUENCE [LARGE SCALE GENOMIC DNA]</scope>
    <source>
        <strain evidence="1 2">CAU 1491</strain>
    </source>
</reference>
<accession>A0A4U0EZV6</accession>
<protein>
    <submittedName>
        <fullName evidence="1">Uncharacterized protein</fullName>
    </submittedName>
</protein>
<evidence type="ECO:0000313" key="1">
    <source>
        <dbReference type="EMBL" id="TJY35922.1"/>
    </source>
</evidence>
<dbReference type="EMBL" id="SUPL01000004">
    <property type="protein sequence ID" value="TJY35922.1"/>
    <property type="molecule type" value="Genomic_DNA"/>
</dbReference>
<sequence length="201" mass="23129">MAQVNDYQRGFTINPVDSTTQVDLKLSFKLSPIKGLTNKNVRYTLNYNSLPELNKKKYTVDMTRKSTLTDKEWVITQRFNEDRSNLDQFAKDYYLGDLKTRSRTVIIRCRDHEYVDGDKIKLMVNNAVVHPNLVLRGDFYSIDIDLKDGFNTINFIALNEGESSPNTAQVQVLDPDGNILASNRWLIRTGYKASLVIIKEQ</sequence>
<organism evidence="1 2">
    <name type="scientific">Pontimicrobium aquaticum</name>
    <dbReference type="NCBI Taxonomy" id="2565367"/>
    <lineage>
        <taxon>Bacteria</taxon>
        <taxon>Pseudomonadati</taxon>
        <taxon>Bacteroidota</taxon>
        <taxon>Flavobacteriia</taxon>
        <taxon>Flavobacteriales</taxon>
        <taxon>Flavobacteriaceae</taxon>
        <taxon>Pontimicrobium</taxon>
    </lineage>
</organism>
<proteinExistence type="predicted"/>
<gene>
    <name evidence="1" type="ORF">E5167_08635</name>
</gene>
<name>A0A4U0EZV6_9FLAO</name>
<dbReference type="OrthoDB" id="1148517at2"/>
<evidence type="ECO:0000313" key="2">
    <source>
        <dbReference type="Proteomes" id="UP000307657"/>
    </source>
</evidence>
<dbReference type="AlphaFoldDB" id="A0A4U0EZV6"/>
<keyword evidence="2" id="KW-1185">Reference proteome</keyword>
<dbReference type="Proteomes" id="UP000307657">
    <property type="component" value="Unassembled WGS sequence"/>
</dbReference>
<dbReference type="RefSeq" id="WP_136843098.1">
    <property type="nucleotide sequence ID" value="NZ_SUPL01000004.1"/>
</dbReference>